<gene>
    <name evidence="4" type="ORF">BDY21DRAFT_289821</name>
</gene>
<dbReference type="Proteomes" id="UP000799766">
    <property type="component" value="Unassembled WGS sequence"/>
</dbReference>
<dbReference type="NCBIfam" id="TIGR00486">
    <property type="entry name" value="YbgI_SA1388"/>
    <property type="match status" value="1"/>
</dbReference>
<dbReference type="SUPFAM" id="SSF102705">
    <property type="entry name" value="NIF3 (NGG1p interacting factor 3)-like"/>
    <property type="match status" value="1"/>
</dbReference>
<name>A0A6A6NUU4_9PEZI</name>
<dbReference type="PANTHER" id="PTHR13799:SF13">
    <property type="entry name" value="NIF3-LIKE PROTEIN 1"/>
    <property type="match status" value="1"/>
</dbReference>
<comment type="similarity">
    <text evidence="1">Belongs to the GTP cyclohydrolase I type 2/NIF3 family.</text>
</comment>
<keyword evidence="5" id="KW-1185">Reference proteome</keyword>
<dbReference type="AlphaFoldDB" id="A0A6A6NUU4"/>
<evidence type="ECO:0000313" key="4">
    <source>
        <dbReference type="EMBL" id="KAF2455244.1"/>
    </source>
</evidence>
<feature type="binding site" evidence="2">
    <location>
        <position position="302"/>
    </location>
    <ligand>
        <name>a divalent metal cation</name>
        <dbReference type="ChEBI" id="CHEBI:60240"/>
        <label>1</label>
    </ligand>
</feature>
<dbReference type="FunFam" id="3.40.1390.30:FF:000001">
    <property type="entry name" value="GTP cyclohydrolase 1 type 2"/>
    <property type="match status" value="1"/>
</dbReference>
<dbReference type="InterPro" id="IPR036069">
    <property type="entry name" value="DUF34/NIF3_sf"/>
</dbReference>
<evidence type="ECO:0000256" key="2">
    <source>
        <dbReference type="PIRSR" id="PIRSR602678-1"/>
    </source>
</evidence>
<sequence length="364" mass="39094">MAASAARCAPFSRAVVNSIRKLYPEALADKSWDNTGLLLEAPFDPARRRSNTVLLTIDLTKAVVDEAIELDASVIVSYHPIIFKGLKSITLANGQQQSLLRLAAEGISVYSPHSAIDAAPGGLNDWLADIITGTPAVLSQKSSPRRSRSPAKAFEEDDDPFVVKGGSAYKLQHHPSPRLQPFDRKLTVTSAAHDRDPVVPLQVEGAPGAGTGRIVKFKERQTLSILIDRVARGLGKPKGFPVAVPQGKSITEITVSSVGICAGSGGGLLSGLDVDLLFTGELSHHEALAAIERGTSVITLFHSNSERGFLDDVLRTQLEESVSQEWDRLRADENDGSDAFQDDEVTIEVSEQDRDPYGIVVQTG</sequence>
<dbReference type="Pfam" id="PF01784">
    <property type="entry name" value="DUF34_NIF3"/>
    <property type="match status" value="1"/>
</dbReference>
<dbReference type="PANTHER" id="PTHR13799">
    <property type="entry name" value="NGG1 INTERACTING FACTOR 3"/>
    <property type="match status" value="1"/>
</dbReference>
<reference evidence="4" key="1">
    <citation type="journal article" date="2020" name="Stud. Mycol.">
        <title>101 Dothideomycetes genomes: a test case for predicting lifestyles and emergence of pathogens.</title>
        <authorList>
            <person name="Haridas S."/>
            <person name="Albert R."/>
            <person name="Binder M."/>
            <person name="Bloem J."/>
            <person name="Labutti K."/>
            <person name="Salamov A."/>
            <person name="Andreopoulos B."/>
            <person name="Baker S."/>
            <person name="Barry K."/>
            <person name="Bills G."/>
            <person name="Bluhm B."/>
            <person name="Cannon C."/>
            <person name="Castanera R."/>
            <person name="Culley D."/>
            <person name="Daum C."/>
            <person name="Ezra D."/>
            <person name="Gonzalez J."/>
            <person name="Henrissat B."/>
            <person name="Kuo A."/>
            <person name="Liang C."/>
            <person name="Lipzen A."/>
            <person name="Lutzoni F."/>
            <person name="Magnuson J."/>
            <person name="Mondo S."/>
            <person name="Nolan M."/>
            <person name="Ohm R."/>
            <person name="Pangilinan J."/>
            <person name="Park H.-J."/>
            <person name="Ramirez L."/>
            <person name="Alfaro M."/>
            <person name="Sun H."/>
            <person name="Tritt A."/>
            <person name="Yoshinaga Y."/>
            <person name="Zwiers L.-H."/>
            <person name="Turgeon B."/>
            <person name="Goodwin S."/>
            <person name="Spatafora J."/>
            <person name="Crous P."/>
            <person name="Grigoriev I."/>
        </authorList>
    </citation>
    <scope>NUCLEOTIDE SEQUENCE</scope>
    <source>
        <strain evidence="4">ATCC 16933</strain>
    </source>
</reference>
<keyword evidence="2" id="KW-0479">Metal-binding</keyword>
<dbReference type="Gene3D" id="3.40.1390.30">
    <property type="entry name" value="NIF3 (NGG1p interacting factor 3)-like"/>
    <property type="match status" value="2"/>
</dbReference>
<feature type="region of interest" description="Disordered" evidence="3">
    <location>
        <begin position="138"/>
        <end position="157"/>
    </location>
</feature>
<dbReference type="InterPro" id="IPR002678">
    <property type="entry name" value="DUF34/NIF3"/>
</dbReference>
<feature type="binding site" evidence="2">
    <location>
        <position position="306"/>
    </location>
    <ligand>
        <name>a divalent metal cation</name>
        <dbReference type="ChEBI" id="CHEBI:60240"/>
        <label>1</label>
    </ligand>
</feature>
<dbReference type="OrthoDB" id="3345469at2759"/>
<organism evidence="4 5">
    <name type="scientific">Lineolata rhizophorae</name>
    <dbReference type="NCBI Taxonomy" id="578093"/>
    <lineage>
        <taxon>Eukaryota</taxon>
        <taxon>Fungi</taxon>
        <taxon>Dikarya</taxon>
        <taxon>Ascomycota</taxon>
        <taxon>Pezizomycotina</taxon>
        <taxon>Dothideomycetes</taxon>
        <taxon>Dothideomycetes incertae sedis</taxon>
        <taxon>Lineolatales</taxon>
        <taxon>Lineolataceae</taxon>
        <taxon>Lineolata</taxon>
    </lineage>
</organism>
<evidence type="ECO:0000256" key="1">
    <source>
        <dbReference type="ARBA" id="ARBA00006964"/>
    </source>
</evidence>
<accession>A0A6A6NUU4</accession>
<protein>
    <submittedName>
        <fullName evidence="4">NGG1 interacting factor Nif3</fullName>
    </submittedName>
</protein>
<dbReference type="EMBL" id="MU001687">
    <property type="protein sequence ID" value="KAF2455244.1"/>
    <property type="molecule type" value="Genomic_DNA"/>
</dbReference>
<feature type="binding site" evidence="2">
    <location>
        <position position="79"/>
    </location>
    <ligand>
        <name>a divalent metal cation</name>
        <dbReference type="ChEBI" id="CHEBI:60240"/>
        <label>1</label>
    </ligand>
</feature>
<dbReference type="GO" id="GO:0005739">
    <property type="term" value="C:mitochondrion"/>
    <property type="evidence" value="ECO:0007669"/>
    <property type="project" value="TreeGrafter"/>
</dbReference>
<feature type="binding site" evidence="2">
    <location>
        <position position="117"/>
    </location>
    <ligand>
        <name>a divalent metal cation</name>
        <dbReference type="ChEBI" id="CHEBI:60240"/>
        <label>1</label>
    </ligand>
</feature>
<proteinExistence type="inferred from homology"/>
<dbReference type="GO" id="GO:0046872">
    <property type="term" value="F:metal ion binding"/>
    <property type="evidence" value="ECO:0007669"/>
    <property type="project" value="UniProtKB-KW"/>
</dbReference>
<evidence type="ECO:0000256" key="3">
    <source>
        <dbReference type="SAM" id="MobiDB-lite"/>
    </source>
</evidence>
<evidence type="ECO:0000313" key="5">
    <source>
        <dbReference type="Proteomes" id="UP000799766"/>
    </source>
</evidence>